<feature type="domain" description="Peptidase M16 C-terminal" evidence="1">
    <location>
        <begin position="184"/>
        <end position="357"/>
    </location>
</feature>
<dbReference type="InterPro" id="IPR007863">
    <property type="entry name" value="Peptidase_M16_C"/>
</dbReference>
<dbReference type="InterPro" id="IPR050361">
    <property type="entry name" value="MPP/UQCRC_Complex"/>
</dbReference>
<dbReference type="NCBIfam" id="NF047422">
    <property type="entry name" value="YfmF_fam"/>
    <property type="match status" value="1"/>
</dbReference>
<dbReference type="STRING" id="930152.SAMN05216565_10215"/>
<dbReference type="InterPro" id="IPR011249">
    <property type="entry name" value="Metalloenz_LuxS/M16"/>
</dbReference>
<dbReference type="Proteomes" id="UP000199159">
    <property type="component" value="Unassembled WGS sequence"/>
</dbReference>
<evidence type="ECO:0000313" key="2">
    <source>
        <dbReference type="EMBL" id="SDP23742.1"/>
    </source>
</evidence>
<dbReference type="PANTHER" id="PTHR11851:SF186">
    <property type="entry name" value="INACTIVE METALLOPROTEASE YMFF-RELATED"/>
    <property type="match status" value="1"/>
</dbReference>
<evidence type="ECO:0000313" key="3">
    <source>
        <dbReference type="Proteomes" id="UP000199159"/>
    </source>
</evidence>
<protein>
    <submittedName>
        <fullName evidence="2">Predicted Zn-dependent peptidase</fullName>
    </submittedName>
</protein>
<name>A0A1H0R2J7_9BACI</name>
<gene>
    <name evidence="2" type="ORF">SAMN05216565_10215</name>
</gene>
<accession>A0A1H0R2J7</accession>
<proteinExistence type="predicted"/>
<dbReference type="Pfam" id="PF05193">
    <property type="entry name" value="Peptidase_M16_C"/>
    <property type="match status" value="1"/>
</dbReference>
<dbReference type="SUPFAM" id="SSF63411">
    <property type="entry name" value="LuxS/MPP-like metallohydrolase"/>
    <property type="match status" value="2"/>
</dbReference>
<organism evidence="2 3">
    <name type="scientific">Litchfieldia salsa</name>
    <dbReference type="NCBI Taxonomy" id="930152"/>
    <lineage>
        <taxon>Bacteria</taxon>
        <taxon>Bacillati</taxon>
        <taxon>Bacillota</taxon>
        <taxon>Bacilli</taxon>
        <taxon>Bacillales</taxon>
        <taxon>Bacillaceae</taxon>
        <taxon>Litchfieldia</taxon>
    </lineage>
</organism>
<keyword evidence="3" id="KW-1185">Reference proteome</keyword>
<dbReference type="Gene3D" id="3.30.830.10">
    <property type="entry name" value="Metalloenzyme, LuxS/M16 peptidase-like"/>
    <property type="match status" value="2"/>
</dbReference>
<dbReference type="PANTHER" id="PTHR11851">
    <property type="entry name" value="METALLOPROTEASE"/>
    <property type="match status" value="1"/>
</dbReference>
<reference evidence="3" key="1">
    <citation type="submission" date="2016-10" db="EMBL/GenBank/DDBJ databases">
        <authorList>
            <person name="Varghese N."/>
            <person name="Submissions S."/>
        </authorList>
    </citation>
    <scope>NUCLEOTIDE SEQUENCE [LARGE SCALE GENOMIC DNA]</scope>
    <source>
        <strain evidence="3">IBRC-M10078</strain>
    </source>
</reference>
<dbReference type="GO" id="GO:0046872">
    <property type="term" value="F:metal ion binding"/>
    <property type="evidence" value="ECO:0007669"/>
    <property type="project" value="InterPro"/>
</dbReference>
<dbReference type="AlphaFoldDB" id="A0A1H0R2J7"/>
<evidence type="ECO:0000259" key="1">
    <source>
        <dbReference type="Pfam" id="PF05193"/>
    </source>
</evidence>
<sequence length="426" mass="49111">MLLTKHEHVLNGMTLHTIETEKYKTNTIIVKFLAPLKEEDVTQRALLPYVLESETEKYPSSTALRSYLDELYGASLSVDVSKKGEYHVISFKMEIANEIYLSDQTPLLNKAIDLLSGVIFSPVLENGTFKQSTVDKEKRSLKQRIQAVYDDKMRYSNLRLVQEMCKDEPYHLHVNGRIEDIEEISAASLFKYYQKMLNEDEIDIYIVGNIKVDQILPSIERSFPFTKREHIDRSFSHTRKQISKVNEVIDKEDVKQGKLNIGYRTNVTFNDKEYHALQLFNGIFGGFSHSKLFLNVREKESLAYYVASRVESHKGILMVMSGIEFENYNKAVTIIKEQMEAMKQGDFSEEDISQTKAVIKNQLLETMDTSRGIVEVLYHNVVAKEKRELEEWLTGIEAITKEEIVQVAKKVELDTVYFLAGLEGTE</sequence>
<dbReference type="EMBL" id="FNJU01000002">
    <property type="protein sequence ID" value="SDP23742.1"/>
    <property type="molecule type" value="Genomic_DNA"/>
</dbReference>